<dbReference type="AlphaFoldDB" id="A0AAN8UQH8"/>
<sequence length="340" mass="37915">MESPTTISESPELSAFDLNTMRATKPGLKRQPLTFSIIISFLLGLPFLLKSVEIYRARINSPLVSVQISICGNCGENYTISITIDLSEIFYDSVKNDHVFDELLRGKSEGSENVYGVVVVSRDEEIRAVVGRFRHALIVGRVSEVNLAGMIVEIFVKIFVNGGKDDGAIHGAYIPSIEECPLQLQLPNRETSGTNGFISPVMTIFSSSSSGLLHDLKNIFEVFMGQFQQLFGLKSDSIFMGVSGLYMLFPSGRGFADCSGKNSSYTGTQLDVWLGQFPSAVRCIVPTIYMFQSWLMYNNFRISFLIGKVFSRLQNLLMRMPCWEYMRLQLVHLLASLGQS</sequence>
<dbReference type="PANTHER" id="PTHR21072:SF13">
    <property type="entry name" value="GPI TRANSAMIDASE COMPONENT PIG-S"/>
    <property type="match status" value="1"/>
</dbReference>
<comment type="caution">
    <text evidence="10">The sequence shown here is derived from an EMBL/GenBank/DDBJ whole genome shotgun (WGS) entry which is preliminary data.</text>
</comment>
<dbReference type="PANTHER" id="PTHR21072">
    <property type="entry name" value="GPI TRANSAMIDASE COMPONENT PIG-S"/>
    <property type="match status" value="1"/>
</dbReference>
<evidence type="ECO:0000256" key="8">
    <source>
        <dbReference type="ARBA" id="ARBA00023136"/>
    </source>
</evidence>
<evidence type="ECO:0000256" key="3">
    <source>
        <dbReference type="ARBA" id="ARBA00005316"/>
    </source>
</evidence>
<accession>A0AAN8UQH8</accession>
<evidence type="ECO:0000313" key="11">
    <source>
        <dbReference type="Proteomes" id="UP001370490"/>
    </source>
</evidence>
<name>A0AAN8UQH8_9MAGN</name>
<evidence type="ECO:0000256" key="2">
    <source>
        <dbReference type="ARBA" id="ARBA00004687"/>
    </source>
</evidence>
<keyword evidence="11" id="KW-1185">Reference proteome</keyword>
<dbReference type="GO" id="GO:0016255">
    <property type="term" value="P:attachment of GPI anchor to protein"/>
    <property type="evidence" value="ECO:0007669"/>
    <property type="project" value="InterPro"/>
</dbReference>
<keyword evidence="7" id="KW-1133">Transmembrane helix</keyword>
<evidence type="ECO:0000313" key="10">
    <source>
        <dbReference type="EMBL" id="KAK6914503.1"/>
    </source>
</evidence>
<keyword evidence="5" id="KW-0812">Transmembrane</keyword>
<keyword evidence="9" id="KW-0325">Glycoprotein</keyword>
<dbReference type="InterPro" id="IPR019540">
    <property type="entry name" value="PtdIno-glycan_biosynth_class_S"/>
</dbReference>
<dbReference type="EMBL" id="JBAMMX010000026">
    <property type="protein sequence ID" value="KAK6914503.1"/>
    <property type="molecule type" value="Genomic_DNA"/>
</dbReference>
<evidence type="ECO:0000256" key="5">
    <source>
        <dbReference type="ARBA" id="ARBA00022692"/>
    </source>
</evidence>
<proteinExistence type="inferred from homology"/>
<keyword evidence="6" id="KW-0256">Endoplasmic reticulum</keyword>
<protein>
    <submittedName>
        <fullName evidence="10">Uncharacterized protein</fullName>
    </submittedName>
</protein>
<evidence type="ECO:0000256" key="4">
    <source>
        <dbReference type="ARBA" id="ARBA00022502"/>
    </source>
</evidence>
<evidence type="ECO:0000256" key="6">
    <source>
        <dbReference type="ARBA" id="ARBA00022824"/>
    </source>
</evidence>
<comment type="similarity">
    <text evidence="3">Belongs to the PIGS family.</text>
</comment>
<evidence type="ECO:0000256" key="9">
    <source>
        <dbReference type="ARBA" id="ARBA00023180"/>
    </source>
</evidence>
<keyword evidence="4" id="KW-0337">GPI-anchor biosynthesis</keyword>
<gene>
    <name evidence="10" type="ORF">RJ641_021824</name>
</gene>
<organism evidence="10 11">
    <name type="scientific">Dillenia turbinata</name>
    <dbReference type="NCBI Taxonomy" id="194707"/>
    <lineage>
        <taxon>Eukaryota</taxon>
        <taxon>Viridiplantae</taxon>
        <taxon>Streptophyta</taxon>
        <taxon>Embryophyta</taxon>
        <taxon>Tracheophyta</taxon>
        <taxon>Spermatophyta</taxon>
        <taxon>Magnoliopsida</taxon>
        <taxon>eudicotyledons</taxon>
        <taxon>Gunneridae</taxon>
        <taxon>Pentapetalae</taxon>
        <taxon>Dilleniales</taxon>
        <taxon>Dilleniaceae</taxon>
        <taxon>Dillenia</taxon>
    </lineage>
</organism>
<reference evidence="10 11" key="1">
    <citation type="submission" date="2023-12" db="EMBL/GenBank/DDBJ databases">
        <title>A high-quality genome assembly for Dillenia turbinata (Dilleniales).</title>
        <authorList>
            <person name="Chanderbali A."/>
        </authorList>
    </citation>
    <scope>NUCLEOTIDE SEQUENCE [LARGE SCALE GENOMIC DNA]</scope>
    <source>
        <strain evidence="10">LSX21</strain>
        <tissue evidence="10">Leaf</tissue>
    </source>
</reference>
<evidence type="ECO:0000256" key="7">
    <source>
        <dbReference type="ARBA" id="ARBA00022989"/>
    </source>
</evidence>
<comment type="pathway">
    <text evidence="2">Glycolipid biosynthesis; glycosylphosphatidylinositol-anchor biosynthesis.</text>
</comment>
<comment type="subcellular location">
    <subcellularLocation>
        <location evidence="1">Endoplasmic reticulum membrane</location>
        <topology evidence="1">Multi-pass membrane protein</topology>
    </subcellularLocation>
</comment>
<keyword evidence="8" id="KW-0472">Membrane</keyword>
<evidence type="ECO:0000256" key="1">
    <source>
        <dbReference type="ARBA" id="ARBA00004477"/>
    </source>
</evidence>
<dbReference type="GO" id="GO:0042765">
    <property type="term" value="C:GPI-anchor transamidase complex"/>
    <property type="evidence" value="ECO:0007669"/>
    <property type="project" value="InterPro"/>
</dbReference>
<dbReference type="GO" id="GO:0006506">
    <property type="term" value="P:GPI anchor biosynthetic process"/>
    <property type="evidence" value="ECO:0007669"/>
    <property type="project" value="UniProtKB-KW"/>
</dbReference>
<dbReference type="Proteomes" id="UP001370490">
    <property type="component" value="Unassembled WGS sequence"/>
</dbReference>